<organism evidence="5 6">
    <name type="scientific">Nesterenkonia salmonea</name>
    <dbReference type="NCBI Taxonomy" id="1804987"/>
    <lineage>
        <taxon>Bacteria</taxon>
        <taxon>Bacillati</taxon>
        <taxon>Actinomycetota</taxon>
        <taxon>Actinomycetes</taxon>
        <taxon>Micrococcales</taxon>
        <taxon>Micrococcaceae</taxon>
        <taxon>Nesterenkonia</taxon>
    </lineage>
</organism>
<evidence type="ECO:0000313" key="5">
    <source>
        <dbReference type="EMBL" id="TLP97048.1"/>
    </source>
</evidence>
<dbReference type="Gene3D" id="3.40.50.2000">
    <property type="entry name" value="Glycogen Phosphorylase B"/>
    <property type="match status" value="2"/>
</dbReference>
<comment type="caution">
    <text evidence="5">The sequence shown here is derived from an EMBL/GenBank/DDBJ whole genome shotgun (WGS) entry which is preliminary data.</text>
</comment>
<dbReference type="GO" id="GO:0016757">
    <property type="term" value="F:glycosyltransferase activity"/>
    <property type="evidence" value="ECO:0007669"/>
    <property type="project" value="InterPro"/>
</dbReference>
<feature type="domain" description="Glycosyltransferase subfamily 4-like N-terminal" evidence="4">
    <location>
        <begin position="15"/>
        <end position="179"/>
    </location>
</feature>
<dbReference type="Proteomes" id="UP000310458">
    <property type="component" value="Unassembled WGS sequence"/>
</dbReference>
<dbReference type="Pfam" id="PF13439">
    <property type="entry name" value="Glyco_transf_4"/>
    <property type="match status" value="1"/>
</dbReference>
<feature type="domain" description="Glycosyl transferase family 1" evidence="3">
    <location>
        <begin position="188"/>
        <end position="345"/>
    </location>
</feature>
<name>A0A5R9BCS3_9MICC</name>
<evidence type="ECO:0000256" key="1">
    <source>
        <dbReference type="ARBA" id="ARBA00022676"/>
    </source>
</evidence>
<dbReference type="RefSeq" id="WP_138253032.1">
    <property type="nucleotide sequence ID" value="NZ_VAVZ01000019.1"/>
</dbReference>
<reference evidence="5 6" key="1">
    <citation type="submission" date="2019-05" db="EMBL/GenBank/DDBJ databases">
        <title>Nesterenkonia sp. GY074 isolated from the Southern Atlantic Ocean.</title>
        <authorList>
            <person name="Zhang G."/>
        </authorList>
    </citation>
    <scope>NUCLEOTIDE SEQUENCE [LARGE SCALE GENOMIC DNA]</scope>
    <source>
        <strain evidence="5 6">GY074</strain>
    </source>
</reference>
<dbReference type="AlphaFoldDB" id="A0A5R9BCS3"/>
<gene>
    <name evidence="5" type="ORF">FEF26_08060</name>
</gene>
<dbReference type="EMBL" id="VAVZ01000019">
    <property type="protein sequence ID" value="TLP97048.1"/>
    <property type="molecule type" value="Genomic_DNA"/>
</dbReference>
<evidence type="ECO:0000259" key="4">
    <source>
        <dbReference type="Pfam" id="PF13439"/>
    </source>
</evidence>
<evidence type="ECO:0000256" key="2">
    <source>
        <dbReference type="ARBA" id="ARBA00022679"/>
    </source>
</evidence>
<keyword evidence="1" id="KW-0328">Glycosyltransferase</keyword>
<dbReference type="OrthoDB" id="6286688at2"/>
<proteinExistence type="predicted"/>
<dbReference type="CDD" id="cd03801">
    <property type="entry name" value="GT4_PimA-like"/>
    <property type="match status" value="1"/>
</dbReference>
<protein>
    <submittedName>
        <fullName evidence="5">Glycosyltransferase family 4 protein</fullName>
    </submittedName>
</protein>
<dbReference type="InterPro" id="IPR028098">
    <property type="entry name" value="Glyco_trans_4-like_N"/>
</dbReference>
<keyword evidence="2 5" id="KW-0808">Transferase</keyword>
<dbReference type="Pfam" id="PF00534">
    <property type="entry name" value="Glycos_transf_1"/>
    <property type="match status" value="1"/>
</dbReference>
<dbReference type="SUPFAM" id="SSF53756">
    <property type="entry name" value="UDP-Glycosyltransferase/glycogen phosphorylase"/>
    <property type="match status" value="1"/>
</dbReference>
<evidence type="ECO:0000313" key="6">
    <source>
        <dbReference type="Proteomes" id="UP000310458"/>
    </source>
</evidence>
<evidence type="ECO:0000259" key="3">
    <source>
        <dbReference type="Pfam" id="PF00534"/>
    </source>
</evidence>
<dbReference type="PANTHER" id="PTHR12526">
    <property type="entry name" value="GLYCOSYLTRANSFERASE"/>
    <property type="match status" value="1"/>
</dbReference>
<accession>A0A5R9BCS3</accession>
<dbReference type="InterPro" id="IPR001296">
    <property type="entry name" value="Glyco_trans_1"/>
</dbReference>
<sequence>MTRVVQIVPELRTGSGVEAVAYHLEQEWAKLGVDTSHFTLADAGGGWLPEAGTGLGGKLTLATRVVWFSTVGTIRARRMMTRQPEGTVIICHNDALAGDVYVNHGITAEAMKARGNRFARMVRNPLHLFVWVRDALRFAAGTHQVVVNLSGSEEEALRRSYPSIRSRTVIIGNGVDTDRYRPDPDSRAATRASLGIDPGADVGVFVGHEYSRKGLPQILEAMTGLPDFVLLVVGGSTDMMEHAKAEAASLGVADRVRFLGQQPDPRPYFHASDVFVFPSAYESYGLVILEALACGVPVVATAVGCVPDVLTEGVNGAIVAPGGESVREGIRRCLAGDRQAQAQAARETAEDHSWTALAREYLELFDSLRGGSR</sequence>
<dbReference type="PANTHER" id="PTHR12526:SF637">
    <property type="entry name" value="GLYCOSYLTRANSFERASE EPSF-RELATED"/>
    <property type="match status" value="1"/>
</dbReference>
<keyword evidence="6" id="KW-1185">Reference proteome</keyword>